<keyword evidence="5" id="KW-0808">Transferase</keyword>
<dbReference type="InterPro" id="IPR004162">
    <property type="entry name" value="SINA-like_animal"/>
</dbReference>
<evidence type="ECO:0000259" key="11">
    <source>
        <dbReference type="PROSITE" id="PS50089"/>
    </source>
</evidence>
<keyword evidence="9" id="KW-0862">Zinc</keyword>
<dbReference type="PANTHER" id="PTHR45877:SF2">
    <property type="entry name" value="E3 UBIQUITIN-PROTEIN LIGASE SINA-RELATED"/>
    <property type="match status" value="1"/>
</dbReference>
<dbReference type="PROSITE" id="PS50089">
    <property type="entry name" value="ZF_RING_2"/>
    <property type="match status" value="1"/>
</dbReference>
<dbReference type="PROSITE" id="PS51081">
    <property type="entry name" value="ZF_SIAH"/>
    <property type="match status" value="1"/>
</dbReference>
<comment type="caution">
    <text evidence="13">The sequence shown here is derived from an EMBL/GenBank/DDBJ whole genome shotgun (WGS) entry which is preliminary data.</text>
</comment>
<keyword evidence="7 10" id="KW-0863">Zinc-finger</keyword>
<dbReference type="GO" id="GO:0008270">
    <property type="term" value="F:zinc ion binding"/>
    <property type="evidence" value="ECO:0007669"/>
    <property type="project" value="UniProtKB-KW"/>
</dbReference>
<evidence type="ECO:0000256" key="8">
    <source>
        <dbReference type="ARBA" id="ARBA00022786"/>
    </source>
</evidence>
<keyword evidence="6" id="KW-0479">Metal-binding</keyword>
<dbReference type="Proteomes" id="UP000187209">
    <property type="component" value="Unassembled WGS sequence"/>
</dbReference>
<gene>
    <name evidence="13" type="ORF">SteCoe_30637</name>
</gene>
<evidence type="ECO:0000313" key="13">
    <source>
        <dbReference type="EMBL" id="OMJ71219.1"/>
    </source>
</evidence>
<dbReference type="EC" id="2.3.2.27" evidence="4"/>
<keyword evidence="14" id="KW-1185">Reference proteome</keyword>
<feature type="domain" description="SIAH-type" evidence="12">
    <location>
        <begin position="98"/>
        <end position="167"/>
    </location>
</feature>
<comment type="pathway">
    <text evidence="2">Protein modification; protein ubiquitination.</text>
</comment>
<dbReference type="SUPFAM" id="SSF49599">
    <property type="entry name" value="TRAF domain-like"/>
    <property type="match status" value="1"/>
</dbReference>
<dbReference type="GO" id="GO:0061630">
    <property type="term" value="F:ubiquitin protein ligase activity"/>
    <property type="evidence" value="ECO:0007669"/>
    <property type="project" value="UniProtKB-EC"/>
</dbReference>
<evidence type="ECO:0000256" key="6">
    <source>
        <dbReference type="ARBA" id="ARBA00022723"/>
    </source>
</evidence>
<evidence type="ECO:0000256" key="3">
    <source>
        <dbReference type="ARBA" id="ARBA00009119"/>
    </source>
</evidence>
<sequence>MSSFRDEDLIPDFQNTNPSLPITRKRPRLSENFYSFLICPVCYEYLSPPVVRCPRDHNICYDCISRIAHLSNGMKCPECRSLIDQNSHNRVLEEQLKELLITCKWKKLGCKEEISLSDIRAHARTCIYRPGGTISCLFNHPDEPEATHCSWIGRTINFTNHLEEIHSVSLFNASQHLRFIWCVPTNYQCRVIPIRLSLPFAGEKYVDFVLQYLYNPTTKLLAFIILSLNQDITLNYSIKIIDHLSSQSAIRFRGCTNFINKIDLRKPMKQDIRNIFQVSHTYIESIKYQEPDETDYFQFIVKFLIKDHD</sequence>
<proteinExistence type="inferred from homology"/>
<dbReference type="AlphaFoldDB" id="A0A1R2B395"/>
<dbReference type="EMBL" id="MPUH01001012">
    <property type="protein sequence ID" value="OMJ71219.1"/>
    <property type="molecule type" value="Genomic_DNA"/>
</dbReference>
<evidence type="ECO:0000256" key="4">
    <source>
        <dbReference type="ARBA" id="ARBA00012483"/>
    </source>
</evidence>
<dbReference type="GO" id="GO:0031624">
    <property type="term" value="F:ubiquitin conjugating enzyme binding"/>
    <property type="evidence" value="ECO:0007669"/>
    <property type="project" value="TreeGrafter"/>
</dbReference>
<reference evidence="13 14" key="1">
    <citation type="submission" date="2016-11" db="EMBL/GenBank/DDBJ databases">
        <title>The macronuclear genome of Stentor coeruleus: a giant cell with tiny introns.</title>
        <authorList>
            <person name="Slabodnick M."/>
            <person name="Ruby J.G."/>
            <person name="Reiff S.B."/>
            <person name="Swart E.C."/>
            <person name="Gosai S."/>
            <person name="Prabakaran S."/>
            <person name="Witkowska E."/>
            <person name="Larue G.E."/>
            <person name="Fisher S."/>
            <person name="Freeman R.M."/>
            <person name="Gunawardena J."/>
            <person name="Chu W."/>
            <person name="Stover N.A."/>
            <person name="Gregory B.D."/>
            <person name="Nowacki M."/>
            <person name="Derisi J."/>
            <person name="Roy S.W."/>
            <person name="Marshall W.F."/>
            <person name="Sood P."/>
        </authorList>
    </citation>
    <scope>NUCLEOTIDE SEQUENCE [LARGE SCALE GENOMIC DNA]</scope>
    <source>
        <strain evidence="13">WM001</strain>
    </source>
</reference>
<evidence type="ECO:0000256" key="10">
    <source>
        <dbReference type="PROSITE-ProRule" id="PRU00455"/>
    </source>
</evidence>
<dbReference type="InterPro" id="IPR001841">
    <property type="entry name" value="Znf_RING"/>
</dbReference>
<dbReference type="InterPro" id="IPR013083">
    <property type="entry name" value="Znf_RING/FYVE/PHD"/>
</dbReference>
<dbReference type="OrthoDB" id="941555at2759"/>
<evidence type="ECO:0000259" key="12">
    <source>
        <dbReference type="PROSITE" id="PS51081"/>
    </source>
</evidence>
<evidence type="ECO:0000256" key="7">
    <source>
        <dbReference type="ARBA" id="ARBA00022771"/>
    </source>
</evidence>
<dbReference type="GO" id="GO:0005737">
    <property type="term" value="C:cytoplasm"/>
    <property type="evidence" value="ECO:0007669"/>
    <property type="project" value="TreeGrafter"/>
</dbReference>
<evidence type="ECO:0000313" key="14">
    <source>
        <dbReference type="Proteomes" id="UP000187209"/>
    </source>
</evidence>
<dbReference type="PANTHER" id="PTHR45877">
    <property type="entry name" value="E3 UBIQUITIN-PROTEIN LIGASE SIAH2"/>
    <property type="match status" value="1"/>
</dbReference>
<evidence type="ECO:0000256" key="1">
    <source>
        <dbReference type="ARBA" id="ARBA00000900"/>
    </source>
</evidence>
<dbReference type="Gene3D" id="3.30.40.10">
    <property type="entry name" value="Zinc/RING finger domain, C3HC4 (zinc finger)"/>
    <property type="match status" value="2"/>
</dbReference>
<name>A0A1R2B395_9CILI</name>
<comment type="similarity">
    <text evidence="3">Belongs to the SINA (Seven in absentia) family.</text>
</comment>
<feature type="domain" description="RING-type" evidence="11">
    <location>
        <begin position="39"/>
        <end position="80"/>
    </location>
</feature>
<evidence type="ECO:0000256" key="5">
    <source>
        <dbReference type="ARBA" id="ARBA00022679"/>
    </source>
</evidence>
<dbReference type="InterPro" id="IPR013010">
    <property type="entry name" value="Znf_SIAH"/>
</dbReference>
<organism evidence="13 14">
    <name type="scientific">Stentor coeruleus</name>
    <dbReference type="NCBI Taxonomy" id="5963"/>
    <lineage>
        <taxon>Eukaryota</taxon>
        <taxon>Sar</taxon>
        <taxon>Alveolata</taxon>
        <taxon>Ciliophora</taxon>
        <taxon>Postciliodesmatophora</taxon>
        <taxon>Heterotrichea</taxon>
        <taxon>Heterotrichida</taxon>
        <taxon>Stentoridae</taxon>
        <taxon>Stentor</taxon>
    </lineage>
</organism>
<protein>
    <recommendedName>
        <fullName evidence="4">RING-type E3 ubiquitin transferase</fullName>
        <ecNumber evidence="4">2.3.2.27</ecNumber>
    </recommendedName>
</protein>
<keyword evidence="8" id="KW-0833">Ubl conjugation pathway</keyword>
<dbReference type="SUPFAM" id="SSF57850">
    <property type="entry name" value="RING/U-box"/>
    <property type="match status" value="1"/>
</dbReference>
<evidence type="ECO:0000256" key="9">
    <source>
        <dbReference type="ARBA" id="ARBA00022833"/>
    </source>
</evidence>
<comment type="catalytic activity">
    <reaction evidence="1">
        <text>S-ubiquitinyl-[E2 ubiquitin-conjugating enzyme]-L-cysteine + [acceptor protein]-L-lysine = [E2 ubiquitin-conjugating enzyme]-L-cysteine + N(6)-ubiquitinyl-[acceptor protein]-L-lysine.</text>
        <dbReference type="EC" id="2.3.2.27"/>
    </reaction>
</comment>
<evidence type="ECO:0000256" key="2">
    <source>
        <dbReference type="ARBA" id="ARBA00004906"/>
    </source>
</evidence>
<dbReference type="InterPro" id="IPR049548">
    <property type="entry name" value="Sina-like_RING"/>
</dbReference>
<dbReference type="GO" id="GO:0043161">
    <property type="term" value="P:proteasome-mediated ubiquitin-dependent protein catabolic process"/>
    <property type="evidence" value="ECO:0007669"/>
    <property type="project" value="TreeGrafter"/>
</dbReference>
<dbReference type="Pfam" id="PF21362">
    <property type="entry name" value="Sina_RING"/>
    <property type="match status" value="1"/>
</dbReference>
<accession>A0A1R2B395</accession>